<organism evidence="1 2">
    <name type="scientific">Irpex rosettiformis</name>
    <dbReference type="NCBI Taxonomy" id="378272"/>
    <lineage>
        <taxon>Eukaryota</taxon>
        <taxon>Fungi</taxon>
        <taxon>Dikarya</taxon>
        <taxon>Basidiomycota</taxon>
        <taxon>Agaricomycotina</taxon>
        <taxon>Agaricomycetes</taxon>
        <taxon>Polyporales</taxon>
        <taxon>Irpicaceae</taxon>
        <taxon>Irpex</taxon>
    </lineage>
</organism>
<dbReference type="EMBL" id="MU274918">
    <property type="protein sequence ID" value="KAI0087274.1"/>
    <property type="molecule type" value="Genomic_DNA"/>
</dbReference>
<proteinExistence type="predicted"/>
<sequence>MLSSEGPSGNRTLASKALRKAGLIDEDARMRDVSDRPGGRKGHPKSLIHKTRTSHRPRAIDAVMGKDQPGSSNRSPMISARFSAGSSGQGIAIRGASKATAAGRLRRNAISVNGDNSTRGPKIIELWREFVNSRWNPETRFLNLERMVEDDFIAKNRMTPPGAPGSSAKEAGVIFKIAGQLKPEIQTLSLANNAISNGAVLSMLSHYLPRLANLSLEGNSLTVWKDLDYIAGRRGKLEHLRELILKGNPIRELEYQNNRVEKFKSEIARRFPSLEILDQEAIVKIAFDTPLASTSAAGQKPRGATSFPAEMMPSFVTGVDGNLISNFLMRFFPLYDNQRSALIDAYHPQATFSFSANTTIPARARIEGYHTSKDMPNQKKLEWAPWLTGGNGGSRNLSRMGGSADKMEKSLHVGGEEAVKAMANLPSTRHDVAGSPEKFCVDAWPVSHGDGTALFMAIHGQFTELPAEGIRSFDRSFILAPAPEGSRAKLSGWDVMILSDQLNVRAYSSHTAWQPGPMRVQAGMPLSSVNPTPSTILLNPAALAQLQQALASIPEPQRSLVQQVCQQTGLNVQYAIQCLEGNGWDLGRAIANFDQVKATLAQDAFL</sequence>
<protein>
    <submittedName>
        <fullName evidence="1">Uncharacterized protein</fullName>
    </submittedName>
</protein>
<gene>
    <name evidence="1" type="ORF">BDY19DRAFT_954835</name>
</gene>
<evidence type="ECO:0000313" key="1">
    <source>
        <dbReference type="EMBL" id="KAI0087274.1"/>
    </source>
</evidence>
<evidence type="ECO:0000313" key="2">
    <source>
        <dbReference type="Proteomes" id="UP001055072"/>
    </source>
</evidence>
<dbReference type="Proteomes" id="UP001055072">
    <property type="component" value="Unassembled WGS sequence"/>
</dbReference>
<keyword evidence="2" id="KW-1185">Reference proteome</keyword>
<reference evidence="1" key="1">
    <citation type="journal article" date="2021" name="Environ. Microbiol.">
        <title>Gene family expansions and transcriptome signatures uncover fungal adaptations to wood decay.</title>
        <authorList>
            <person name="Hage H."/>
            <person name="Miyauchi S."/>
            <person name="Viragh M."/>
            <person name="Drula E."/>
            <person name="Min B."/>
            <person name="Chaduli D."/>
            <person name="Navarro D."/>
            <person name="Favel A."/>
            <person name="Norest M."/>
            <person name="Lesage-Meessen L."/>
            <person name="Balint B."/>
            <person name="Merenyi Z."/>
            <person name="de Eugenio L."/>
            <person name="Morin E."/>
            <person name="Martinez A.T."/>
            <person name="Baldrian P."/>
            <person name="Stursova M."/>
            <person name="Martinez M.J."/>
            <person name="Novotny C."/>
            <person name="Magnuson J.K."/>
            <person name="Spatafora J.W."/>
            <person name="Maurice S."/>
            <person name="Pangilinan J."/>
            <person name="Andreopoulos W."/>
            <person name="LaButti K."/>
            <person name="Hundley H."/>
            <person name="Na H."/>
            <person name="Kuo A."/>
            <person name="Barry K."/>
            <person name="Lipzen A."/>
            <person name="Henrissat B."/>
            <person name="Riley R."/>
            <person name="Ahrendt S."/>
            <person name="Nagy L.G."/>
            <person name="Grigoriev I.V."/>
            <person name="Martin F."/>
            <person name="Rosso M.N."/>
        </authorList>
    </citation>
    <scope>NUCLEOTIDE SEQUENCE</scope>
    <source>
        <strain evidence="1">CBS 384.51</strain>
    </source>
</reference>
<accession>A0ACB8TZ66</accession>
<comment type="caution">
    <text evidence="1">The sequence shown here is derived from an EMBL/GenBank/DDBJ whole genome shotgun (WGS) entry which is preliminary data.</text>
</comment>
<name>A0ACB8TZ66_9APHY</name>